<evidence type="ECO:0000313" key="4">
    <source>
        <dbReference type="Proteomes" id="UP000038802"/>
    </source>
</evidence>
<gene>
    <name evidence="1" type="ORF">ERS007657_03620</name>
    <name evidence="2" type="ORF">ERS007703_03486</name>
    <name evidence="3" type="ORF">ERS007741_04805</name>
</gene>
<sequence>MSCSAAKRCTAVALPGHHKIGFSTPPVSIPSSLVSNLLVSMLLIPRKRATGPTWMVSADELRTTVWPRAT</sequence>
<dbReference type="Proteomes" id="UP000048600">
    <property type="component" value="Unassembled WGS sequence"/>
</dbReference>
<dbReference type="EMBL" id="CSAE01000478">
    <property type="protein sequence ID" value="COW36024.1"/>
    <property type="molecule type" value="Genomic_DNA"/>
</dbReference>
<evidence type="ECO:0000313" key="2">
    <source>
        <dbReference type="EMBL" id="COW36024.1"/>
    </source>
</evidence>
<evidence type="ECO:0000313" key="3">
    <source>
        <dbReference type="EMBL" id="COX90492.1"/>
    </source>
</evidence>
<dbReference type="EMBL" id="CHKL01001314">
    <property type="protein sequence ID" value="COX90492.1"/>
    <property type="molecule type" value="Genomic_DNA"/>
</dbReference>
<evidence type="ECO:0000313" key="1">
    <source>
        <dbReference type="EMBL" id="CFS02301.1"/>
    </source>
</evidence>
<name>A0A0U0UAC3_MYCTX</name>
<dbReference type="Proteomes" id="UP000038802">
    <property type="component" value="Unassembled WGS sequence"/>
</dbReference>
<dbReference type="EMBL" id="CGCX01001843">
    <property type="protein sequence ID" value="CFS02301.1"/>
    <property type="molecule type" value="Genomic_DNA"/>
</dbReference>
<reference evidence="2" key="1">
    <citation type="submission" date="2015-03" db="EMBL/GenBank/DDBJ databases">
        <authorList>
            <person name="Murphy D."/>
        </authorList>
    </citation>
    <scope>NUCLEOTIDE SEQUENCE [LARGE SCALE GENOMIC DNA]</scope>
    <source>
        <strain evidence="2">K00500041</strain>
    </source>
</reference>
<proteinExistence type="predicted"/>
<evidence type="ECO:0000313" key="5">
    <source>
        <dbReference type="Proteomes" id="UP000046680"/>
    </source>
</evidence>
<organism evidence="2 4">
    <name type="scientific">Mycobacterium tuberculosis</name>
    <dbReference type="NCBI Taxonomy" id="1773"/>
    <lineage>
        <taxon>Bacteria</taxon>
        <taxon>Bacillati</taxon>
        <taxon>Actinomycetota</taxon>
        <taxon>Actinomycetes</taxon>
        <taxon>Mycobacteriales</taxon>
        <taxon>Mycobacteriaceae</taxon>
        <taxon>Mycobacterium</taxon>
        <taxon>Mycobacterium tuberculosis complex</taxon>
    </lineage>
</organism>
<reference evidence="4 5" key="2">
    <citation type="submission" date="2015-03" db="EMBL/GenBank/DDBJ databases">
        <authorList>
            <consortium name="Pathogen Informatics"/>
        </authorList>
    </citation>
    <scope>NUCLEOTIDE SEQUENCE [LARGE SCALE GENOMIC DNA]</scope>
    <source>
        <strain evidence="1 5">C09601061</strain>
        <strain evidence="4">K00500041</strain>
        <strain evidence="3 6">P00601463</strain>
    </source>
</reference>
<protein>
    <submittedName>
        <fullName evidence="2">Uncharacterized protein</fullName>
    </submittedName>
</protein>
<evidence type="ECO:0000313" key="6">
    <source>
        <dbReference type="Proteomes" id="UP000048600"/>
    </source>
</evidence>
<dbReference type="Proteomes" id="UP000046680">
    <property type="component" value="Unassembled WGS sequence"/>
</dbReference>
<accession>A0A0U0UAC3</accession>
<dbReference type="AlphaFoldDB" id="A0A0U0UAC3"/>